<evidence type="ECO:0000256" key="2">
    <source>
        <dbReference type="ARBA" id="ARBA00022676"/>
    </source>
</evidence>
<organism evidence="4 5">
    <name type="scientific">Tenebrio molitor</name>
    <name type="common">Yellow mealworm beetle</name>
    <dbReference type="NCBI Taxonomy" id="7067"/>
    <lineage>
        <taxon>Eukaryota</taxon>
        <taxon>Metazoa</taxon>
        <taxon>Ecdysozoa</taxon>
        <taxon>Arthropoda</taxon>
        <taxon>Hexapoda</taxon>
        <taxon>Insecta</taxon>
        <taxon>Pterygota</taxon>
        <taxon>Neoptera</taxon>
        <taxon>Endopterygota</taxon>
        <taxon>Coleoptera</taxon>
        <taxon>Polyphaga</taxon>
        <taxon>Cucujiformia</taxon>
        <taxon>Tenebrionidae</taxon>
        <taxon>Tenebrio</taxon>
    </lineage>
</organism>
<dbReference type="PROSITE" id="PS00375">
    <property type="entry name" value="UDPGT"/>
    <property type="match status" value="1"/>
</dbReference>
<dbReference type="AlphaFoldDB" id="A0A8J6LL88"/>
<dbReference type="Gene3D" id="3.40.50.2000">
    <property type="entry name" value="Glycogen Phosphorylase B"/>
    <property type="match status" value="2"/>
</dbReference>
<comment type="caution">
    <text evidence="4">The sequence shown here is derived from an EMBL/GenBank/DDBJ whole genome shotgun (WGS) entry which is preliminary data.</text>
</comment>
<dbReference type="PANTHER" id="PTHR48043">
    <property type="entry name" value="EG:EG0003.4 PROTEIN-RELATED"/>
    <property type="match status" value="1"/>
</dbReference>
<dbReference type="InterPro" id="IPR035595">
    <property type="entry name" value="UDP_glycos_trans_CS"/>
</dbReference>
<gene>
    <name evidence="4" type="ORF">GEV33_000081</name>
</gene>
<accession>A0A8J6LL88</accession>
<dbReference type="GO" id="GO:0008194">
    <property type="term" value="F:UDP-glycosyltransferase activity"/>
    <property type="evidence" value="ECO:0007669"/>
    <property type="project" value="InterPro"/>
</dbReference>
<dbReference type="InterPro" id="IPR050271">
    <property type="entry name" value="UDP-glycosyltransferase"/>
</dbReference>
<dbReference type="Pfam" id="PF00201">
    <property type="entry name" value="UDPGT"/>
    <property type="match status" value="2"/>
</dbReference>
<keyword evidence="3" id="KW-0808">Transferase</keyword>
<dbReference type="PANTHER" id="PTHR48043:SF159">
    <property type="entry name" value="EG:EG0003.4 PROTEIN-RELATED"/>
    <property type="match status" value="1"/>
</dbReference>
<dbReference type="InterPro" id="IPR002213">
    <property type="entry name" value="UDP_glucos_trans"/>
</dbReference>
<reference evidence="4" key="1">
    <citation type="journal article" date="2020" name="J Insects Food Feed">
        <title>The yellow mealworm (Tenebrio molitor) genome: a resource for the emerging insects as food and feed industry.</title>
        <authorList>
            <person name="Eriksson T."/>
            <person name="Andere A."/>
            <person name="Kelstrup H."/>
            <person name="Emery V."/>
            <person name="Picard C."/>
        </authorList>
    </citation>
    <scope>NUCLEOTIDE SEQUENCE</scope>
    <source>
        <strain evidence="4">Stoneville</strain>
        <tissue evidence="4">Whole head</tissue>
    </source>
</reference>
<evidence type="ECO:0000256" key="3">
    <source>
        <dbReference type="ARBA" id="ARBA00022679"/>
    </source>
</evidence>
<dbReference type="EMBL" id="JABDTM020000090">
    <property type="protein sequence ID" value="KAH0822712.1"/>
    <property type="molecule type" value="Genomic_DNA"/>
</dbReference>
<dbReference type="FunFam" id="3.40.50.2000:FF:000050">
    <property type="entry name" value="UDP-glucuronosyltransferase"/>
    <property type="match status" value="2"/>
</dbReference>
<evidence type="ECO:0000313" key="5">
    <source>
        <dbReference type="Proteomes" id="UP000719412"/>
    </source>
</evidence>
<keyword evidence="2" id="KW-0328">Glycosyltransferase</keyword>
<proteinExistence type="inferred from homology"/>
<name>A0A8J6LL88_TENMO</name>
<evidence type="ECO:0000313" key="4">
    <source>
        <dbReference type="EMBL" id="KAH0822712.1"/>
    </source>
</evidence>
<sequence>MMVLHHILGETFRKFWITNVHSAGSVEEDRIIGLPGKPELYDFLNNSSLLLINSHVSSYDAIPQVPNAIEIGGFHIGEPKKLPDHLQTFLDESTNGVIIFSMGSVLQSADLPEFKRNALLKTFAKLKENVLWKWEDDKLPGQPKNLKIMKWIPTSDILAHPNVKAFISHGGLLSTMESMYHAVPMVGIPVFGDQKMNMANAEAKGYAVVVPYRNITEENLSEALKEILNNPKYNRNFNWPDRYVGLMGYDRPEDRWMRPAGKLAVLICGSGLSKIPLVQFILAEALMNEVVSRGHQVTVISPHTPKNAPPNYKTINTNEVIENTDEKPREGDDGNSKSGPVACPFFPFPMLNLPSRRQPNLTRLDLFTLDRVNLFKSIMTTYAYGNAITKNTLRNKEVQELLHSDEKFDLVIVEQFFNDAMKGFATHFNAPLVLFSSMGITEWNKHFMGNPVLPSINAICYTSYTNQMIFFQRIRNLAGTVFDYLYRNLMFYPVQKQYLEKYFPKPIDFDQIVNNASLMLLNSHVTTSENTLLPYNMVEVGGFHVTQNPLDKDIQQYLDNASRGAILFSLGSNLRSSDLSNETLRAIFKVFAKIEQKVLWKFEEDVPNKPDNVYISKWLKQRDILAHPNVKLFITHGGLLGTTEAIFNGVPMVGIPVYADQKMNMARANSVGIANVLSWQELTEETLFSAINETINDPRFTKNAKELSSLMRDRVVQPLDLAMYWIEHRIRHKGFRFETPTLKLYWFELYMLDIEFQLIIGGIRTTIQEYNIFCQRIIQLGDSFIYG</sequence>
<comment type="similarity">
    <text evidence="1">Belongs to the UDP-glycosyltransferase family.</text>
</comment>
<protein>
    <submittedName>
        <fullName evidence="4">Uncharacterized protein</fullName>
    </submittedName>
</protein>
<dbReference type="Proteomes" id="UP000719412">
    <property type="component" value="Unassembled WGS sequence"/>
</dbReference>
<evidence type="ECO:0000256" key="1">
    <source>
        <dbReference type="ARBA" id="ARBA00009995"/>
    </source>
</evidence>
<reference evidence="4" key="2">
    <citation type="submission" date="2021-08" db="EMBL/GenBank/DDBJ databases">
        <authorList>
            <person name="Eriksson T."/>
        </authorList>
    </citation>
    <scope>NUCLEOTIDE SEQUENCE</scope>
    <source>
        <strain evidence="4">Stoneville</strain>
        <tissue evidence="4">Whole head</tissue>
    </source>
</reference>
<keyword evidence="5" id="KW-1185">Reference proteome</keyword>
<dbReference type="CDD" id="cd03784">
    <property type="entry name" value="GT1_Gtf-like"/>
    <property type="match status" value="2"/>
</dbReference>
<dbReference type="SUPFAM" id="SSF53756">
    <property type="entry name" value="UDP-Glycosyltransferase/glycogen phosphorylase"/>
    <property type="match status" value="2"/>
</dbReference>